<dbReference type="EMBL" id="GL832971">
    <property type="protein sequence ID" value="EGD75142.1"/>
    <property type="molecule type" value="Genomic_DNA"/>
</dbReference>
<dbReference type="eggNOG" id="ENOG502S4EW">
    <property type="taxonomic scope" value="Eukaryota"/>
</dbReference>
<reference evidence="2" key="1">
    <citation type="submission" date="2009-08" db="EMBL/GenBank/DDBJ databases">
        <title>Annotation of Salpingoeca rosetta.</title>
        <authorList>
            <consortium name="The Broad Institute Genome Sequencing Platform"/>
            <person name="Russ C."/>
            <person name="Cuomo C."/>
            <person name="Burger G."/>
            <person name="Gray M.W."/>
            <person name="Holland P.W.H."/>
            <person name="King N."/>
            <person name="Lang F.B.F."/>
            <person name="Roger A.J."/>
            <person name="Ruiz-Trillo I."/>
            <person name="Young S.K."/>
            <person name="Zeng Q."/>
            <person name="Gargeya S."/>
            <person name="Alvarado L."/>
            <person name="Berlin A."/>
            <person name="Chapman S.B."/>
            <person name="Chen Z."/>
            <person name="Freedman E."/>
            <person name="Gellesch M."/>
            <person name="Goldberg J."/>
            <person name="Griggs A."/>
            <person name="Gujja S."/>
            <person name="Heilman E."/>
            <person name="Heiman D."/>
            <person name="Howarth C."/>
            <person name="Mehta T."/>
            <person name="Neiman D."/>
            <person name="Pearson M."/>
            <person name="Roberts A."/>
            <person name="Saif S."/>
            <person name="Shea T."/>
            <person name="Shenoy N."/>
            <person name="Sisk P."/>
            <person name="Stolte C."/>
            <person name="Sykes S."/>
            <person name="White J."/>
            <person name="Yandava C."/>
            <person name="Haas B."/>
            <person name="Nusbaum C."/>
            <person name="Birren B."/>
        </authorList>
    </citation>
    <scope>NUCLEOTIDE SEQUENCE [LARGE SCALE GENOMIC DNA]</scope>
    <source>
        <strain evidence="2">ATCC 50818</strain>
    </source>
</reference>
<feature type="region of interest" description="Disordered" evidence="1">
    <location>
        <begin position="365"/>
        <end position="389"/>
    </location>
</feature>
<dbReference type="RefSeq" id="XP_004992195.1">
    <property type="nucleotide sequence ID" value="XM_004992138.1"/>
</dbReference>
<dbReference type="GeneID" id="16072754"/>
<name>F2UEU2_SALR5</name>
<accession>F2UEU2</accession>
<gene>
    <name evidence="2" type="ORF">PTSG_06797</name>
</gene>
<evidence type="ECO:0000313" key="3">
    <source>
        <dbReference type="Proteomes" id="UP000007799"/>
    </source>
</evidence>
<evidence type="ECO:0000313" key="2">
    <source>
        <dbReference type="EMBL" id="EGD75142.1"/>
    </source>
</evidence>
<keyword evidence="3" id="KW-1185">Reference proteome</keyword>
<dbReference type="Proteomes" id="UP000007799">
    <property type="component" value="Unassembled WGS sequence"/>
</dbReference>
<organism evidence="3">
    <name type="scientific">Salpingoeca rosetta (strain ATCC 50818 / BSB-021)</name>
    <dbReference type="NCBI Taxonomy" id="946362"/>
    <lineage>
        <taxon>Eukaryota</taxon>
        <taxon>Choanoflagellata</taxon>
        <taxon>Craspedida</taxon>
        <taxon>Salpingoecidae</taxon>
        <taxon>Salpingoeca</taxon>
    </lineage>
</organism>
<protein>
    <recommendedName>
        <fullName evidence="4">J domain-containing protein</fullName>
    </recommendedName>
</protein>
<dbReference type="OrthoDB" id="3135773at2759"/>
<evidence type="ECO:0008006" key="4">
    <source>
        <dbReference type="Google" id="ProtNLM"/>
    </source>
</evidence>
<dbReference type="InParanoid" id="F2UEU2"/>
<proteinExistence type="predicted"/>
<sequence>MSSSYHRQKGNEVFKRLVGDVSRNVLLDRFEECVRHYHAAKSTATSEADLASANKNLYNVHMKYICMGLGSVAEAQYHLRMMWLAHGDAYRSGKACKPLEWLQELTSRAEERLGDVLDTLRSHYDMDGEACMHALCSLCFSGVPTSPVMHCRLNSHVGLLMFQRAAVALEKKEYMHALSVLGEAQRSCVEAAQAMDKLGADGVDVSLTLSSEVEVLQEDITRHTFIARSQQSLAQAKQHFEEAILGDDTLNMTLIYHALDSIRYCTQLAEGKDVETEAEAWALLGRIYAGVLKQPLRGKEFCQQSIRLALSMAPKNFGTVDWFVRASEFVREQNERRDREDSAWKTEHLEALKDELDTLRTMAASAKEQGKVTPASDDAETERNKKEEDKTHLHKLLEHLYTKHAPKDATYTLEFPIDGNEKTRLKKALFHYHPDKTANKCAEDRWRVFFEEATKILTGIFELHK</sequence>
<evidence type="ECO:0000256" key="1">
    <source>
        <dbReference type="SAM" id="MobiDB-lite"/>
    </source>
</evidence>
<dbReference type="AlphaFoldDB" id="F2UEU2"/>
<dbReference type="KEGG" id="sre:PTSG_06797"/>